<dbReference type="Gene3D" id="3.40.50.12780">
    <property type="entry name" value="N-terminal domain of ligase-like"/>
    <property type="match status" value="1"/>
</dbReference>
<comment type="caution">
    <text evidence="7">The sequence shown here is derived from an EMBL/GenBank/DDBJ whole genome shotgun (WGS) entry which is preliminary data.</text>
</comment>
<dbReference type="InterPro" id="IPR000873">
    <property type="entry name" value="AMP-dep_synth/lig_dom"/>
</dbReference>
<evidence type="ECO:0000256" key="1">
    <source>
        <dbReference type="ARBA" id="ARBA00006432"/>
    </source>
</evidence>
<dbReference type="RefSeq" id="WP_191731316.1">
    <property type="nucleotide sequence ID" value="NZ_JACSPT010000024.1"/>
</dbReference>
<evidence type="ECO:0000256" key="3">
    <source>
        <dbReference type="ARBA" id="ARBA00022832"/>
    </source>
</evidence>
<proteinExistence type="inferred from homology"/>
<evidence type="ECO:0000313" key="7">
    <source>
        <dbReference type="EMBL" id="MBD8010425.1"/>
    </source>
</evidence>
<keyword evidence="2" id="KW-0436">Ligase</keyword>
<dbReference type="Proteomes" id="UP000621930">
    <property type="component" value="Unassembled WGS sequence"/>
</dbReference>
<dbReference type="PANTHER" id="PTHR43859:SF4">
    <property type="entry name" value="BUTANOATE--COA LIGASE AAE1-RELATED"/>
    <property type="match status" value="1"/>
</dbReference>
<evidence type="ECO:0000256" key="2">
    <source>
        <dbReference type="ARBA" id="ARBA00022598"/>
    </source>
</evidence>
<evidence type="ECO:0000256" key="4">
    <source>
        <dbReference type="ARBA" id="ARBA00023098"/>
    </source>
</evidence>
<dbReference type="PANTHER" id="PTHR43859">
    <property type="entry name" value="ACYL-ACTIVATING ENZYME"/>
    <property type="match status" value="1"/>
</dbReference>
<dbReference type="EMBL" id="JACSPT010000024">
    <property type="protein sequence ID" value="MBD8010425.1"/>
    <property type="molecule type" value="Genomic_DNA"/>
</dbReference>
<keyword evidence="8" id="KW-1185">Reference proteome</keyword>
<dbReference type="InterPro" id="IPR025110">
    <property type="entry name" value="AMP-bd_C"/>
</dbReference>
<feature type="domain" description="AMP-binding enzyme C-terminal" evidence="6">
    <location>
        <begin position="450"/>
        <end position="525"/>
    </location>
</feature>
<dbReference type="PROSITE" id="PS00455">
    <property type="entry name" value="AMP_BINDING"/>
    <property type="match status" value="1"/>
</dbReference>
<protein>
    <submittedName>
        <fullName evidence="7">AMP-binding protein</fullName>
    </submittedName>
</protein>
<dbReference type="Pfam" id="PF13193">
    <property type="entry name" value="AMP-binding_C"/>
    <property type="match status" value="1"/>
</dbReference>
<name>A0ABR8W078_9GAMM</name>
<accession>A0ABR8W078</accession>
<dbReference type="InterPro" id="IPR045851">
    <property type="entry name" value="AMP-bd_C_sf"/>
</dbReference>
<dbReference type="InterPro" id="IPR020845">
    <property type="entry name" value="AMP-binding_CS"/>
</dbReference>
<dbReference type="InterPro" id="IPR042099">
    <property type="entry name" value="ANL_N_sf"/>
</dbReference>
<sequence length="545" mass="61536">MMNGLMMYCNLNITSIMRHAMMVHAEQQIVSLKSDGISVHRYTYRDAFKRVAQFAHVLDQLNISQNAKVGTLAWNTYQHMELHYAIPCSGRIYHTINPKLLPEQIKQIICDAKNEVLIVEPENVPLLESLYPSFSSFLKEIIVLGDIDPNLKASFRFSFYEDLIQFQPESYEWPDIPELQASGLCYTSGTTGKPKGVLYSHRSTVLHALTLSMVEVVGLHSQSTMMPMVPLYHISAWDMPFNAILCGAKIVWPNQFAGQTEKMTALMQAENVNISMAVPTVWTSIKTYLQQNPDLKLNLKRAISGGSAAPLALIKSMRDLGIQLENGWGMTETSSLGAINQTQLIREPEQFDQQAIKCGRPIFGLQMRLKHFDGTVLEHDGIQEGVLELRGHTVVQQYINSSEDQKHSQAEDLWFDTGDIATIDKHGYMHITDRAKDMIKSGGEWISSVEVENAAMGYHKVHEAAVIAAEHPKWGERPLLIAVAKNNESISHEEIIHYLSGYLHKWALPSATILVKEIPHTPTGKISKKQLRERYHDYFQQLNAV</sequence>
<dbReference type="Pfam" id="PF00501">
    <property type="entry name" value="AMP-binding"/>
    <property type="match status" value="1"/>
</dbReference>
<reference evidence="7 8" key="1">
    <citation type="submission" date="2020-08" db="EMBL/GenBank/DDBJ databases">
        <title>A Genomic Blueprint of the Chicken Gut Microbiome.</title>
        <authorList>
            <person name="Gilroy R."/>
            <person name="Ravi A."/>
            <person name="Getino M."/>
            <person name="Pursley I."/>
            <person name="Horton D.L."/>
            <person name="Alikhan N.-F."/>
            <person name="Baker D."/>
            <person name="Gharbi K."/>
            <person name="Hall N."/>
            <person name="Watson M."/>
            <person name="Adriaenssens E.M."/>
            <person name="Foster-Nyarko E."/>
            <person name="Jarju S."/>
            <person name="Secka A."/>
            <person name="Antonio M."/>
            <person name="Oren A."/>
            <person name="Chaudhuri R."/>
            <person name="La Ragione R.M."/>
            <person name="Hildebrand F."/>
            <person name="Pallen M.J."/>
        </authorList>
    </citation>
    <scope>NUCLEOTIDE SEQUENCE [LARGE SCALE GENOMIC DNA]</scope>
    <source>
        <strain evidence="7 8">Sa1BUA6</strain>
    </source>
</reference>
<dbReference type="Gene3D" id="3.30.300.30">
    <property type="match status" value="1"/>
</dbReference>
<gene>
    <name evidence="7" type="ORF">H9629_13920</name>
</gene>
<evidence type="ECO:0000313" key="8">
    <source>
        <dbReference type="Proteomes" id="UP000621930"/>
    </source>
</evidence>
<keyword evidence="3" id="KW-0276">Fatty acid metabolism</keyword>
<feature type="domain" description="AMP-dependent synthetase/ligase" evidence="5">
    <location>
        <begin position="40"/>
        <end position="398"/>
    </location>
</feature>
<keyword evidence="4" id="KW-0443">Lipid metabolism</keyword>
<dbReference type="SUPFAM" id="SSF56801">
    <property type="entry name" value="Acetyl-CoA synthetase-like"/>
    <property type="match status" value="1"/>
</dbReference>
<evidence type="ECO:0000259" key="6">
    <source>
        <dbReference type="Pfam" id="PF13193"/>
    </source>
</evidence>
<comment type="similarity">
    <text evidence="1">Belongs to the ATP-dependent AMP-binding enzyme family.</text>
</comment>
<organism evidence="7 8">
    <name type="scientific">Acinetobacter pecorum</name>
    <dbReference type="NCBI Taxonomy" id="2762215"/>
    <lineage>
        <taxon>Bacteria</taxon>
        <taxon>Pseudomonadati</taxon>
        <taxon>Pseudomonadota</taxon>
        <taxon>Gammaproteobacteria</taxon>
        <taxon>Moraxellales</taxon>
        <taxon>Moraxellaceae</taxon>
        <taxon>Acinetobacter</taxon>
    </lineage>
</organism>
<evidence type="ECO:0000259" key="5">
    <source>
        <dbReference type="Pfam" id="PF00501"/>
    </source>
</evidence>